<dbReference type="InterPro" id="IPR044398">
    <property type="entry name" value="Globin-sensor_dom"/>
</dbReference>
<dbReference type="EMBL" id="JAUSUD010000020">
    <property type="protein sequence ID" value="MDQ0232344.1"/>
    <property type="molecule type" value="Genomic_DNA"/>
</dbReference>
<dbReference type="InterPro" id="IPR039379">
    <property type="entry name" value="Protoglobin_sensor_dom"/>
</dbReference>
<dbReference type="PROSITE" id="PS50111">
    <property type="entry name" value="CHEMOTAXIS_TRANSDUC_2"/>
    <property type="match status" value="1"/>
</dbReference>
<dbReference type="SUPFAM" id="SSF46458">
    <property type="entry name" value="Globin-like"/>
    <property type="match status" value="1"/>
</dbReference>
<dbReference type="SMART" id="SM00283">
    <property type="entry name" value="MA"/>
    <property type="match status" value="1"/>
</dbReference>
<name>A0ABT9ZJ90_9BACI</name>
<organism evidence="4 5">
    <name type="scientific">Metabacillus malikii</name>
    <dbReference type="NCBI Taxonomy" id="1504265"/>
    <lineage>
        <taxon>Bacteria</taxon>
        <taxon>Bacillati</taxon>
        <taxon>Bacillota</taxon>
        <taxon>Bacilli</taxon>
        <taxon>Bacillales</taxon>
        <taxon>Bacillaceae</taxon>
        <taxon>Metabacillus</taxon>
    </lineage>
</organism>
<evidence type="ECO:0000313" key="5">
    <source>
        <dbReference type="Proteomes" id="UP001234495"/>
    </source>
</evidence>
<feature type="domain" description="Methyl-accepting transducer" evidence="3">
    <location>
        <begin position="211"/>
        <end position="434"/>
    </location>
</feature>
<evidence type="ECO:0000259" key="3">
    <source>
        <dbReference type="PROSITE" id="PS50111"/>
    </source>
</evidence>
<dbReference type="Pfam" id="PF00015">
    <property type="entry name" value="MCPsignal"/>
    <property type="match status" value="1"/>
</dbReference>
<dbReference type="Gene3D" id="1.10.287.950">
    <property type="entry name" value="Methyl-accepting chemotaxis protein"/>
    <property type="match status" value="1"/>
</dbReference>
<comment type="caution">
    <text evidence="4">The sequence shown here is derived from an EMBL/GenBank/DDBJ whole genome shotgun (WGS) entry which is preliminary data.</text>
</comment>
<dbReference type="InterPro" id="IPR009050">
    <property type="entry name" value="Globin-like_sf"/>
</dbReference>
<gene>
    <name evidence="4" type="ORF">J2S19_003654</name>
</gene>
<dbReference type="Pfam" id="PF11563">
    <property type="entry name" value="Protoglobin"/>
    <property type="match status" value="1"/>
</dbReference>
<dbReference type="PANTHER" id="PTHR32089">
    <property type="entry name" value="METHYL-ACCEPTING CHEMOTAXIS PROTEIN MCPB"/>
    <property type="match status" value="1"/>
</dbReference>
<dbReference type="Proteomes" id="UP001234495">
    <property type="component" value="Unassembled WGS sequence"/>
</dbReference>
<evidence type="ECO:0000256" key="1">
    <source>
        <dbReference type="ARBA" id="ARBA00023224"/>
    </source>
</evidence>
<evidence type="ECO:0000313" key="4">
    <source>
        <dbReference type="EMBL" id="MDQ0232344.1"/>
    </source>
</evidence>
<dbReference type="RefSeq" id="WP_307344348.1">
    <property type="nucleotide sequence ID" value="NZ_JAUSUD010000020.1"/>
</dbReference>
<dbReference type="Gene3D" id="1.10.490.10">
    <property type="entry name" value="Globins"/>
    <property type="match status" value="1"/>
</dbReference>
<keyword evidence="1 2" id="KW-0807">Transducer</keyword>
<dbReference type="InterPro" id="IPR004089">
    <property type="entry name" value="MCPsignal_dom"/>
</dbReference>
<proteinExistence type="predicted"/>
<dbReference type="PANTHER" id="PTHR32089:SF118">
    <property type="entry name" value="HEME-BASED AEROTACTIC TRANSDUCER HEMAT"/>
    <property type="match status" value="1"/>
</dbReference>
<reference evidence="4 5" key="1">
    <citation type="submission" date="2023-07" db="EMBL/GenBank/DDBJ databases">
        <title>Genomic Encyclopedia of Type Strains, Phase IV (KMG-IV): sequencing the most valuable type-strain genomes for metagenomic binning, comparative biology and taxonomic classification.</title>
        <authorList>
            <person name="Goeker M."/>
        </authorList>
    </citation>
    <scope>NUCLEOTIDE SEQUENCE [LARGE SCALE GENOMIC DNA]</scope>
    <source>
        <strain evidence="4 5">DSM 29005</strain>
    </source>
</reference>
<accession>A0ABT9ZJ90</accession>
<evidence type="ECO:0000256" key="2">
    <source>
        <dbReference type="PROSITE-ProRule" id="PRU00284"/>
    </source>
</evidence>
<dbReference type="SUPFAM" id="SSF58104">
    <property type="entry name" value="Methyl-accepting chemotaxis protein (MCP) signaling domain"/>
    <property type="match status" value="1"/>
</dbReference>
<dbReference type="CDD" id="cd01068">
    <property type="entry name" value="globin_sensor"/>
    <property type="match status" value="1"/>
</dbReference>
<dbReference type="InterPro" id="IPR012292">
    <property type="entry name" value="Globin/Proto"/>
</dbReference>
<sequence>MGFFNFNRKKELELSAGTFETTTTRVDLSIQNPSLIRQIEMIHFTENDLYRINRLKPYIEDNIDDIVDAFYQSFESEKALISIINKHSSVEKLKQTLQKHIISMFSGQFTEVDVARIQKIAYIHVKIGLEAKWYMAAFQPLLAKVLETIEPYIESKLELLETIQSCTKIISLEQQIVLEAYDKEYDAVRSKNEAEKEAIRQEVTKLASILANASEDTNASIQEVLGKSREIAHNAINNLEVASTAEDQALKGKTDLANQNELMLTIETHTEAVLKQMTQLEHTSEQINHVVSIVTSIAEQTNLLALNAAIESARAGEYGKGFAVVANEVRKLAEETKKSVQGVSGLITNIHAQIDHISKAINQVADLSTKGTTEMESMTTFFDSILNIVNSNKQQSEQSKIDLANFSDIIDVVSKSINQIAETSEGLKDLAENI</sequence>
<protein>
    <submittedName>
        <fullName evidence="4">Heme-based aerotactic transducer</fullName>
    </submittedName>
</protein>
<keyword evidence="5" id="KW-1185">Reference proteome</keyword>